<comment type="caution">
    <text evidence="2">The sequence shown here is derived from an EMBL/GenBank/DDBJ whole genome shotgun (WGS) entry which is preliminary data.</text>
</comment>
<sequence length="86" mass="10071">MYKNYKKPFSVMHWNCNSFRNKKDLLIFELETQDPDIVLLNEIKLKESQAVSLLNVPGYRSIFKCRNSSRGGVAIRQNTLFTILFV</sequence>
<evidence type="ECO:0000313" key="3">
    <source>
        <dbReference type="Proteomes" id="UP000276133"/>
    </source>
</evidence>
<dbReference type="EMBL" id="REGN01004756">
    <property type="protein sequence ID" value="RNA16243.1"/>
    <property type="molecule type" value="Genomic_DNA"/>
</dbReference>
<dbReference type="InterPro" id="IPR005135">
    <property type="entry name" value="Endo/exonuclease/phosphatase"/>
</dbReference>
<dbReference type="Gene3D" id="3.60.10.10">
    <property type="entry name" value="Endonuclease/exonuclease/phosphatase"/>
    <property type="match status" value="1"/>
</dbReference>
<evidence type="ECO:0000313" key="2">
    <source>
        <dbReference type="EMBL" id="RNA16243.1"/>
    </source>
</evidence>
<reference evidence="2 3" key="1">
    <citation type="journal article" date="2018" name="Sci. Rep.">
        <title>Genomic signatures of local adaptation to the degree of environmental predictability in rotifers.</title>
        <authorList>
            <person name="Franch-Gras L."/>
            <person name="Hahn C."/>
            <person name="Garcia-Roger E.M."/>
            <person name="Carmona M.J."/>
            <person name="Serra M."/>
            <person name="Gomez A."/>
        </authorList>
    </citation>
    <scope>NUCLEOTIDE SEQUENCE [LARGE SCALE GENOMIC DNA]</scope>
    <source>
        <strain evidence="2">HYR1</strain>
    </source>
</reference>
<dbReference type="GO" id="GO:0003824">
    <property type="term" value="F:catalytic activity"/>
    <property type="evidence" value="ECO:0007669"/>
    <property type="project" value="InterPro"/>
</dbReference>
<protein>
    <recommendedName>
        <fullName evidence="1">Endonuclease/exonuclease/phosphatase domain-containing protein</fullName>
    </recommendedName>
</protein>
<gene>
    <name evidence="2" type="ORF">BpHYR1_023599</name>
</gene>
<organism evidence="2 3">
    <name type="scientific">Brachionus plicatilis</name>
    <name type="common">Marine rotifer</name>
    <name type="synonym">Brachionus muelleri</name>
    <dbReference type="NCBI Taxonomy" id="10195"/>
    <lineage>
        <taxon>Eukaryota</taxon>
        <taxon>Metazoa</taxon>
        <taxon>Spiralia</taxon>
        <taxon>Gnathifera</taxon>
        <taxon>Rotifera</taxon>
        <taxon>Eurotatoria</taxon>
        <taxon>Monogononta</taxon>
        <taxon>Pseudotrocha</taxon>
        <taxon>Ploima</taxon>
        <taxon>Brachionidae</taxon>
        <taxon>Brachionus</taxon>
    </lineage>
</organism>
<feature type="domain" description="Endonuclease/exonuclease/phosphatase" evidence="1">
    <location>
        <begin position="12"/>
        <end position="75"/>
    </location>
</feature>
<keyword evidence="3" id="KW-1185">Reference proteome</keyword>
<name>A0A3M7QY64_BRAPC</name>
<evidence type="ECO:0000259" key="1">
    <source>
        <dbReference type="Pfam" id="PF03372"/>
    </source>
</evidence>
<dbReference type="AlphaFoldDB" id="A0A3M7QY64"/>
<dbReference type="Pfam" id="PF03372">
    <property type="entry name" value="Exo_endo_phos"/>
    <property type="match status" value="1"/>
</dbReference>
<accession>A0A3M7QY64</accession>
<dbReference type="InterPro" id="IPR036691">
    <property type="entry name" value="Endo/exonu/phosph_ase_sf"/>
</dbReference>
<dbReference type="Proteomes" id="UP000276133">
    <property type="component" value="Unassembled WGS sequence"/>
</dbReference>
<dbReference type="SUPFAM" id="SSF56219">
    <property type="entry name" value="DNase I-like"/>
    <property type="match status" value="1"/>
</dbReference>
<proteinExistence type="predicted"/>